<accession>A0A1F4VRD1</accession>
<name>A0A1F4VRD1_UNCKA</name>
<feature type="transmembrane region" description="Helical" evidence="1">
    <location>
        <begin position="7"/>
        <end position="28"/>
    </location>
</feature>
<gene>
    <name evidence="2" type="ORF">A3A70_01090</name>
</gene>
<dbReference type="AlphaFoldDB" id="A0A1F4VRD1"/>
<keyword evidence="1" id="KW-0472">Membrane</keyword>
<protein>
    <submittedName>
        <fullName evidence="2">Uncharacterized protein</fullName>
    </submittedName>
</protein>
<comment type="caution">
    <text evidence="2">The sequence shown here is derived from an EMBL/GenBank/DDBJ whole genome shotgun (WGS) entry which is preliminary data.</text>
</comment>
<keyword evidence="1" id="KW-1133">Transmembrane helix</keyword>
<evidence type="ECO:0000313" key="3">
    <source>
        <dbReference type="Proteomes" id="UP000178964"/>
    </source>
</evidence>
<dbReference type="STRING" id="1802627.A3A70_01090"/>
<dbReference type="EMBL" id="MEVK01000008">
    <property type="protein sequence ID" value="OGC59754.1"/>
    <property type="molecule type" value="Genomic_DNA"/>
</dbReference>
<reference evidence="2 3" key="1">
    <citation type="journal article" date="2016" name="Nat. Commun.">
        <title>Thousands of microbial genomes shed light on interconnected biogeochemical processes in an aquifer system.</title>
        <authorList>
            <person name="Anantharaman K."/>
            <person name="Brown C.T."/>
            <person name="Hug L.A."/>
            <person name="Sharon I."/>
            <person name="Castelle C.J."/>
            <person name="Probst A.J."/>
            <person name="Thomas B.C."/>
            <person name="Singh A."/>
            <person name="Wilkins M.J."/>
            <person name="Karaoz U."/>
            <person name="Brodie E.L."/>
            <person name="Williams K.H."/>
            <person name="Hubbard S.S."/>
            <person name="Banfield J.F."/>
        </authorList>
    </citation>
    <scope>NUCLEOTIDE SEQUENCE [LARGE SCALE GENOMIC DNA]</scope>
</reference>
<proteinExistence type="predicted"/>
<sequence>MLIKCRIDSAVGLVVGITSAWVLIGRYWEETGQHLWLLIPIAVVPLLLYWIISDSRIISRMLGWGPWAQLAQYEFHLQKWAHSLPLREDEFFNRISYMKTFTDFCEEGPKSELKALSEWILADIRTIIWCCERLNSSATPESRGFWGIVEETAVLGSDDHLAYLACMRKLHRALEHSYEAITGRPMANNNEPTAVSA</sequence>
<feature type="transmembrane region" description="Helical" evidence="1">
    <location>
        <begin position="34"/>
        <end position="52"/>
    </location>
</feature>
<dbReference type="Proteomes" id="UP000178964">
    <property type="component" value="Unassembled WGS sequence"/>
</dbReference>
<keyword evidence="1" id="KW-0812">Transmembrane</keyword>
<evidence type="ECO:0000256" key="1">
    <source>
        <dbReference type="SAM" id="Phobius"/>
    </source>
</evidence>
<evidence type="ECO:0000313" key="2">
    <source>
        <dbReference type="EMBL" id="OGC59754.1"/>
    </source>
</evidence>
<organism evidence="2 3">
    <name type="scientific">candidate division WWE3 bacterium RIFCSPLOWO2_01_FULL_42_11</name>
    <dbReference type="NCBI Taxonomy" id="1802627"/>
    <lineage>
        <taxon>Bacteria</taxon>
        <taxon>Katanobacteria</taxon>
    </lineage>
</organism>